<dbReference type="RefSeq" id="WP_011042630.1">
    <property type="nucleotide sequence ID" value="NC_003910.7"/>
</dbReference>
<accession>Q484H9</accession>
<organism evidence="2 3">
    <name type="scientific">Colwellia psychrerythraea (strain 34H / ATCC BAA-681)</name>
    <name type="common">Vibrio psychroerythus</name>
    <dbReference type="NCBI Taxonomy" id="167879"/>
    <lineage>
        <taxon>Bacteria</taxon>
        <taxon>Pseudomonadati</taxon>
        <taxon>Pseudomonadota</taxon>
        <taxon>Gammaproteobacteria</taxon>
        <taxon>Alteromonadales</taxon>
        <taxon>Colwelliaceae</taxon>
        <taxon>Colwellia</taxon>
    </lineage>
</organism>
<evidence type="ECO:0000313" key="3">
    <source>
        <dbReference type="Proteomes" id="UP000000547"/>
    </source>
</evidence>
<name>Q484H9_COLP3</name>
<dbReference type="SUPFAM" id="SSF88659">
    <property type="entry name" value="Sigma3 and sigma4 domains of RNA polymerase sigma factors"/>
    <property type="match status" value="1"/>
</dbReference>
<dbReference type="NCBIfam" id="TIGR02999">
    <property type="entry name" value="Sig-70_X6"/>
    <property type="match status" value="1"/>
</dbReference>
<sequence length="197" mass="22956">MDIKYLSDVPVTELLTQWQNGDETAYDELFIQCYQQFRHQIRKSKIQNLNNQQTNVNQVSVCIDSTTDIINHLYPRLGKVTSAKLDNRADFYRLIGKVVYSIMKDQSRSKNAQKNTLPQEEKQPEYDCNIAETMCDLERVYNALVQEKPRAAELLQLNVFAGLNAKKIADMYNISLRTVQNELKFAHAWYHSHFNGF</sequence>
<dbReference type="HOGENOM" id="CLU_1382063_0_0_6"/>
<gene>
    <name evidence="2" type="ordered locus">CPS_1805</name>
</gene>
<dbReference type="InterPro" id="IPR013324">
    <property type="entry name" value="RNA_pol_sigma_r3/r4-like"/>
</dbReference>
<dbReference type="STRING" id="167879.CPS_1805"/>
<dbReference type="Pfam" id="PF07638">
    <property type="entry name" value="Sigma70_ECF"/>
    <property type="match status" value="1"/>
</dbReference>
<feature type="domain" description="RNA polymerase sigma-70 ECF-like HTH" evidence="1">
    <location>
        <begin position="11"/>
        <end position="195"/>
    </location>
</feature>
<reference evidence="2" key="1">
    <citation type="journal article" date="2005" name="Proc. Natl. Acad. Sci. U.S.A.">
        <title>The psychrophilic lifestyle as revealed by the genome sequence of Colwellia psychrerythraea 34H through genomic and proteomic analyses.</title>
        <authorList>
            <person name="Methe B.A."/>
            <person name="Nelson K.E."/>
            <person name="Deming J.W."/>
            <person name="Momen B."/>
            <person name="Melamud E."/>
            <person name="Zhang X."/>
            <person name="Moult J."/>
            <person name="Madupu R."/>
            <person name="Nelson W.C."/>
            <person name="Dodson R.J."/>
            <person name="Brinkac L.M."/>
            <person name="Daugherty S.C."/>
            <person name="Durkin A.S."/>
            <person name="DeBoy R.T."/>
            <person name="Kolonay J.F."/>
            <person name="Sullivan S.A."/>
            <person name="Zhou L."/>
            <person name="Davidsen T.M."/>
            <person name="Wu M."/>
            <person name="Huston A.L."/>
            <person name="Lewis M."/>
            <person name="Weaver B."/>
            <person name="Weidman J.F."/>
            <person name="Khouri H."/>
            <person name="Utterback T.R."/>
            <person name="Feldblyum T.V."/>
            <person name="Fraser C.M."/>
        </authorList>
    </citation>
    <scope>NUCLEOTIDE SEQUENCE [LARGE SCALE GENOMIC DNA]</scope>
    <source>
        <strain evidence="2">34H</strain>
    </source>
</reference>
<dbReference type="Gene3D" id="1.10.10.10">
    <property type="entry name" value="Winged helix-like DNA-binding domain superfamily/Winged helix DNA-binding domain"/>
    <property type="match status" value="1"/>
</dbReference>
<dbReference type="EMBL" id="CP000083">
    <property type="protein sequence ID" value="AAZ25186.1"/>
    <property type="molecule type" value="Genomic_DNA"/>
</dbReference>
<dbReference type="InterPro" id="IPR053812">
    <property type="entry name" value="HTH_Sigma70_ECF-like"/>
</dbReference>
<dbReference type="InterPro" id="IPR036388">
    <property type="entry name" value="WH-like_DNA-bd_sf"/>
</dbReference>
<dbReference type="KEGG" id="cps:CPS_1805"/>
<dbReference type="AlphaFoldDB" id="Q484H9"/>
<evidence type="ECO:0000313" key="2">
    <source>
        <dbReference type="EMBL" id="AAZ25186.1"/>
    </source>
</evidence>
<proteinExistence type="predicted"/>
<dbReference type="Proteomes" id="UP000000547">
    <property type="component" value="Chromosome"/>
</dbReference>
<dbReference type="InterPro" id="IPR011517">
    <property type="entry name" value="RNA_pol_sigma70_ECF-like"/>
</dbReference>
<evidence type="ECO:0000259" key="1">
    <source>
        <dbReference type="Pfam" id="PF07638"/>
    </source>
</evidence>
<protein>
    <recommendedName>
        <fullName evidence="1">RNA polymerase sigma-70 ECF-like HTH domain-containing protein</fullName>
    </recommendedName>
</protein>